<evidence type="ECO:0000259" key="6">
    <source>
        <dbReference type="PROSITE" id="PS50850"/>
    </source>
</evidence>
<evidence type="ECO:0000256" key="1">
    <source>
        <dbReference type="ARBA" id="ARBA00004141"/>
    </source>
</evidence>
<keyword evidence="7" id="KW-1185">Reference proteome</keyword>
<dbReference type="AlphaFoldDB" id="A0A3Q0IHK1"/>
<evidence type="ECO:0000256" key="3">
    <source>
        <dbReference type="ARBA" id="ARBA00022989"/>
    </source>
</evidence>
<dbReference type="RefSeq" id="XP_026675671.1">
    <property type="nucleotide sequence ID" value="XM_026819870.1"/>
</dbReference>
<evidence type="ECO:0000256" key="5">
    <source>
        <dbReference type="SAM" id="Phobius"/>
    </source>
</evidence>
<dbReference type="GO" id="GO:0022857">
    <property type="term" value="F:transmembrane transporter activity"/>
    <property type="evidence" value="ECO:0007669"/>
    <property type="project" value="InterPro"/>
</dbReference>
<sequence>MGLSVVLVDKAGRRLLLLLSVIIMGLCLGVLGFYFFLKNSGSDVSSIAFLPLISVIMFIVMFSLGFGPIPWMMVGELFAAEYSGAN</sequence>
<evidence type="ECO:0000256" key="4">
    <source>
        <dbReference type="ARBA" id="ARBA00023136"/>
    </source>
</evidence>
<dbReference type="PANTHER" id="PTHR48021:SF86">
    <property type="entry name" value="FACILITATED TREHALOSE TRANSPORTER TRET1-1-LIKE PROTEIN"/>
    <property type="match status" value="1"/>
</dbReference>
<dbReference type="KEGG" id="dci:103524472"/>
<proteinExistence type="predicted"/>
<dbReference type="InterPro" id="IPR036259">
    <property type="entry name" value="MFS_trans_sf"/>
</dbReference>
<dbReference type="GeneID" id="103524472"/>
<evidence type="ECO:0000256" key="2">
    <source>
        <dbReference type="ARBA" id="ARBA00022692"/>
    </source>
</evidence>
<dbReference type="Pfam" id="PF00083">
    <property type="entry name" value="Sugar_tr"/>
    <property type="match status" value="1"/>
</dbReference>
<dbReference type="InterPro" id="IPR005829">
    <property type="entry name" value="Sugar_transporter_CS"/>
</dbReference>
<feature type="domain" description="Major facilitator superfamily (MFS) profile" evidence="6">
    <location>
        <begin position="1"/>
        <end position="86"/>
    </location>
</feature>
<protein>
    <submittedName>
        <fullName evidence="8">Facilitated trehalose transporter Tret1-like</fullName>
    </submittedName>
</protein>
<reference evidence="8" key="1">
    <citation type="submission" date="2025-08" db="UniProtKB">
        <authorList>
            <consortium name="RefSeq"/>
        </authorList>
    </citation>
    <scope>IDENTIFICATION</scope>
</reference>
<dbReference type="Gene3D" id="1.20.1250.20">
    <property type="entry name" value="MFS general substrate transporter like domains"/>
    <property type="match status" value="1"/>
</dbReference>
<keyword evidence="3 5" id="KW-1133">Transmembrane helix</keyword>
<dbReference type="PaxDb" id="121845-A0A3Q0IHK1"/>
<comment type="subcellular location">
    <subcellularLocation>
        <location evidence="1">Membrane</location>
        <topology evidence="1">Multi-pass membrane protein</topology>
    </subcellularLocation>
</comment>
<dbReference type="PANTHER" id="PTHR48021">
    <property type="match status" value="1"/>
</dbReference>
<gene>
    <name evidence="8" type="primary">LOC103524472</name>
</gene>
<dbReference type="STRING" id="121845.A0A3Q0IHK1"/>
<dbReference type="InterPro" id="IPR020846">
    <property type="entry name" value="MFS_dom"/>
</dbReference>
<dbReference type="PROSITE" id="PS50850">
    <property type="entry name" value="MFS"/>
    <property type="match status" value="1"/>
</dbReference>
<feature type="transmembrane region" description="Helical" evidence="5">
    <location>
        <begin position="15"/>
        <end position="37"/>
    </location>
</feature>
<dbReference type="SUPFAM" id="SSF103473">
    <property type="entry name" value="MFS general substrate transporter"/>
    <property type="match status" value="1"/>
</dbReference>
<name>A0A3Q0IHK1_DIACI</name>
<organism evidence="7 8">
    <name type="scientific">Diaphorina citri</name>
    <name type="common">Asian citrus psyllid</name>
    <dbReference type="NCBI Taxonomy" id="121845"/>
    <lineage>
        <taxon>Eukaryota</taxon>
        <taxon>Metazoa</taxon>
        <taxon>Ecdysozoa</taxon>
        <taxon>Arthropoda</taxon>
        <taxon>Hexapoda</taxon>
        <taxon>Insecta</taxon>
        <taxon>Pterygota</taxon>
        <taxon>Neoptera</taxon>
        <taxon>Paraneoptera</taxon>
        <taxon>Hemiptera</taxon>
        <taxon>Sternorrhyncha</taxon>
        <taxon>Psylloidea</taxon>
        <taxon>Psyllidae</taxon>
        <taxon>Diaphorininae</taxon>
        <taxon>Diaphorina</taxon>
    </lineage>
</organism>
<keyword evidence="2 5" id="KW-0812">Transmembrane</keyword>
<dbReference type="InterPro" id="IPR050549">
    <property type="entry name" value="MFS_Trehalose_Transporter"/>
</dbReference>
<dbReference type="GO" id="GO:0016020">
    <property type="term" value="C:membrane"/>
    <property type="evidence" value="ECO:0007669"/>
    <property type="project" value="UniProtKB-SubCell"/>
</dbReference>
<keyword evidence="4 5" id="KW-0472">Membrane</keyword>
<dbReference type="Proteomes" id="UP000079169">
    <property type="component" value="Unplaced"/>
</dbReference>
<dbReference type="InterPro" id="IPR005828">
    <property type="entry name" value="MFS_sugar_transport-like"/>
</dbReference>
<accession>A0A3Q0IHK1</accession>
<dbReference type="PROSITE" id="PS00216">
    <property type="entry name" value="SUGAR_TRANSPORT_1"/>
    <property type="match status" value="1"/>
</dbReference>
<evidence type="ECO:0000313" key="8">
    <source>
        <dbReference type="RefSeq" id="XP_026675671.1"/>
    </source>
</evidence>
<feature type="transmembrane region" description="Helical" evidence="5">
    <location>
        <begin position="49"/>
        <end position="69"/>
    </location>
</feature>
<evidence type="ECO:0000313" key="7">
    <source>
        <dbReference type="Proteomes" id="UP000079169"/>
    </source>
</evidence>